<keyword evidence="6" id="KW-1185">Reference proteome</keyword>
<dbReference type="Gene3D" id="3.40.50.300">
    <property type="entry name" value="P-loop containing nucleotide triphosphate hydrolases"/>
    <property type="match status" value="1"/>
</dbReference>
<evidence type="ECO:0000313" key="6">
    <source>
        <dbReference type="Proteomes" id="UP001596500"/>
    </source>
</evidence>
<dbReference type="InterPro" id="IPR027417">
    <property type="entry name" value="P-loop_NTPase"/>
</dbReference>
<sequence length="200" mass="22227">MIFGLTGGIATGKSTVAQMLRERGAVIIDADQVAREVVEPGTEGLARVVATFGNEVLDEAGRLNRPALGSIIFHDEGARRKLNQLLHPLIMGKMRQDAEKARQADPRAVIIWDVPLLIEEKMTPLVDEVILVYVPESIQLARLMDRNQLSEQEAKARIASQLGIEEKKQWADYVIDNSGTLEETEKQVECLWNDLSLKNG</sequence>
<keyword evidence="2 3" id="KW-0067">ATP-binding</keyword>
<keyword evidence="1 3" id="KW-0547">Nucleotide-binding</keyword>
<comment type="subcellular location">
    <subcellularLocation>
        <location evidence="3">Cytoplasm</location>
    </subcellularLocation>
</comment>
<dbReference type="NCBIfam" id="TIGR00152">
    <property type="entry name" value="dephospho-CoA kinase"/>
    <property type="match status" value="1"/>
</dbReference>
<gene>
    <name evidence="3 5" type="primary">coaE</name>
    <name evidence="5" type="ORF">ACFQNG_17480</name>
</gene>
<dbReference type="InterPro" id="IPR001977">
    <property type="entry name" value="Depp_CoAkinase"/>
</dbReference>
<dbReference type="SUPFAM" id="SSF52540">
    <property type="entry name" value="P-loop containing nucleoside triphosphate hydrolases"/>
    <property type="match status" value="1"/>
</dbReference>
<keyword evidence="3" id="KW-0173">Coenzyme A biosynthesis</keyword>
<comment type="catalytic activity">
    <reaction evidence="3">
        <text>3'-dephospho-CoA + ATP = ADP + CoA + H(+)</text>
        <dbReference type="Rhea" id="RHEA:18245"/>
        <dbReference type="ChEBI" id="CHEBI:15378"/>
        <dbReference type="ChEBI" id="CHEBI:30616"/>
        <dbReference type="ChEBI" id="CHEBI:57287"/>
        <dbReference type="ChEBI" id="CHEBI:57328"/>
        <dbReference type="ChEBI" id="CHEBI:456216"/>
        <dbReference type="EC" id="2.7.1.24"/>
    </reaction>
</comment>
<dbReference type="EC" id="2.7.1.24" evidence="3 4"/>
<dbReference type="PROSITE" id="PS51219">
    <property type="entry name" value="DPCK"/>
    <property type="match status" value="1"/>
</dbReference>
<proteinExistence type="inferred from homology"/>
<evidence type="ECO:0000256" key="4">
    <source>
        <dbReference type="NCBIfam" id="TIGR00152"/>
    </source>
</evidence>
<dbReference type="Proteomes" id="UP001596500">
    <property type="component" value="Unassembled WGS sequence"/>
</dbReference>
<organism evidence="5 6">
    <name type="scientific">Laceyella putida</name>
    <dbReference type="NCBI Taxonomy" id="110101"/>
    <lineage>
        <taxon>Bacteria</taxon>
        <taxon>Bacillati</taxon>
        <taxon>Bacillota</taxon>
        <taxon>Bacilli</taxon>
        <taxon>Bacillales</taxon>
        <taxon>Thermoactinomycetaceae</taxon>
        <taxon>Laceyella</taxon>
    </lineage>
</organism>
<dbReference type="PANTHER" id="PTHR10695:SF46">
    <property type="entry name" value="BIFUNCTIONAL COENZYME A SYNTHASE-RELATED"/>
    <property type="match status" value="1"/>
</dbReference>
<comment type="caution">
    <text evidence="5">The sequence shown here is derived from an EMBL/GenBank/DDBJ whole genome shotgun (WGS) entry which is preliminary data.</text>
</comment>
<dbReference type="HAMAP" id="MF_00376">
    <property type="entry name" value="Dephospho_CoA_kinase"/>
    <property type="match status" value="1"/>
</dbReference>
<dbReference type="EMBL" id="JBHTBW010000062">
    <property type="protein sequence ID" value="MFC7442868.1"/>
    <property type="molecule type" value="Genomic_DNA"/>
</dbReference>
<dbReference type="RefSeq" id="WP_379867030.1">
    <property type="nucleotide sequence ID" value="NZ_JBHTBW010000062.1"/>
</dbReference>
<evidence type="ECO:0000256" key="1">
    <source>
        <dbReference type="ARBA" id="ARBA00022741"/>
    </source>
</evidence>
<reference evidence="6" key="1">
    <citation type="journal article" date="2019" name="Int. J. Syst. Evol. Microbiol.">
        <title>The Global Catalogue of Microorganisms (GCM) 10K type strain sequencing project: providing services to taxonomists for standard genome sequencing and annotation.</title>
        <authorList>
            <consortium name="The Broad Institute Genomics Platform"/>
            <consortium name="The Broad Institute Genome Sequencing Center for Infectious Disease"/>
            <person name="Wu L."/>
            <person name="Ma J."/>
        </authorList>
    </citation>
    <scope>NUCLEOTIDE SEQUENCE [LARGE SCALE GENOMIC DNA]</scope>
    <source>
        <strain evidence="6">CGMCC 1.12942</strain>
    </source>
</reference>
<comment type="pathway">
    <text evidence="3">Cofactor biosynthesis; coenzyme A biosynthesis; CoA from (R)-pantothenate: step 5/5.</text>
</comment>
<evidence type="ECO:0000256" key="2">
    <source>
        <dbReference type="ARBA" id="ARBA00022840"/>
    </source>
</evidence>
<accession>A0ABW2RPH2</accession>
<dbReference type="NCBIfam" id="NF002879">
    <property type="entry name" value="PRK03333.1"/>
    <property type="match status" value="1"/>
</dbReference>
<keyword evidence="3 5" id="KW-0418">Kinase</keyword>
<dbReference type="PANTHER" id="PTHR10695">
    <property type="entry name" value="DEPHOSPHO-COA KINASE-RELATED"/>
    <property type="match status" value="1"/>
</dbReference>
<feature type="binding site" evidence="3">
    <location>
        <begin position="10"/>
        <end position="15"/>
    </location>
    <ligand>
        <name>ATP</name>
        <dbReference type="ChEBI" id="CHEBI:30616"/>
    </ligand>
</feature>
<comment type="function">
    <text evidence="3">Catalyzes the phosphorylation of the 3'-hydroxyl group of dephosphocoenzyme A to form coenzyme A.</text>
</comment>
<protein>
    <recommendedName>
        <fullName evidence="3 4">Dephospho-CoA kinase</fullName>
        <ecNumber evidence="3 4">2.7.1.24</ecNumber>
    </recommendedName>
    <alternativeName>
        <fullName evidence="3">Dephosphocoenzyme A kinase</fullName>
    </alternativeName>
</protein>
<dbReference type="CDD" id="cd02022">
    <property type="entry name" value="DPCK"/>
    <property type="match status" value="1"/>
</dbReference>
<keyword evidence="3" id="KW-0963">Cytoplasm</keyword>
<evidence type="ECO:0000256" key="3">
    <source>
        <dbReference type="HAMAP-Rule" id="MF_00376"/>
    </source>
</evidence>
<keyword evidence="3 5" id="KW-0808">Transferase</keyword>
<dbReference type="Pfam" id="PF01121">
    <property type="entry name" value="CoaE"/>
    <property type="match status" value="1"/>
</dbReference>
<dbReference type="GO" id="GO:0004140">
    <property type="term" value="F:dephospho-CoA kinase activity"/>
    <property type="evidence" value="ECO:0007669"/>
    <property type="project" value="UniProtKB-EC"/>
</dbReference>
<name>A0ABW2RPH2_9BACL</name>
<comment type="similarity">
    <text evidence="3">Belongs to the CoaE family.</text>
</comment>
<evidence type="ECO:0000313" key="5">
    <source>
        <dbReference type="EMBL" id="MFC7442868.1"/>
    </source>
</evidence>